<keyword evidence="7 10" id="KW-0283">Flagellar rotation</keyword>
<dbReference type="PANTHER" id="PTHR35091:SF2">
    <property type="entry name" value="FLAGELLAR PROTEIN FLIL"/>
    <property type="match status" value="1"/>
</dbReference>
<sequence>GDEAAELEAAMDEGDQEAAPVAKSKKKKKKNHNEPPIFVGLDPAFVVSFKDQSQARFMQLSVELMSRDQEVIDIVDSYKPMIRNNLLLLFSSQKFEEIVTREGKEHLLEQTLEEVNNTLLNEAGIDGVEAVYFTAFVAQ</sequence>
<keyword evidence="5 10" id="KW-0145">Chemotaxis</keyword>
<keyword evidence="9 10" id="KW-0472">Membrane</keyword>
<dbReference type="GO" id="GO:0005886">
    <property type="term" value="C:plasma membrane"/>
    <property type="evidence" value="ECO:0007669"/>
    <property type="project" value="UniProtKB-SubCell"/>
</dbReference>
<comment type="function">
    <text evidence="1 10">Controls the rotational direction of flagella during chemotaxis.</text>
</comment>
<evidence type="ECO:0000313" key="12">
    <source>
        <dbReference type="EMBL" id="HEC06767.1"/>
    </source>
</evidence>
<evidence type="ECO:0000256" key="10">
    <source>
        <dbReference type="RuleBase" id="RU364125"/>
    </source>
</evidence>
<feature type="non-terminal residue" evidence="12">
    <location>
        <position position="1"/>
    </location>
</feature>
<evidence type="ECO:0000256" key="8">
    <source>
        <dbReference type="ARBA" id="ARBA00022989"/>
    </source>
</evidence>
<evidence type="ECO:0000256" key="3">
    <source>
        <dbReference type="ARBA" id="ARBA00008281"/>
    </source>
</evidence>
<dbReference type="GO" id="GO:0006935">
    <property type="term" value="P:chemotaxis"/>
    <property type="evidence" value="ECO:0007669"/>
    <property type="project" value="UniProtKB-KW"/>
</dbReference>
<organism evidence="12">
    <name type="scientific">Thiolapillus brandeum</name>
    <dbReference type="NCBI Taxonomy" id="1076588"/>
    <lineage>
        <taxon>Bacteria</taxon>
        <taxon>Pseudomonadati</taxon>
        <taxon>Pseudomonadota</taxon>
        <taxon>Gammaproteobacteria</taxon>
        <taxon>Chromatiales</taxon>
        <taxon>Sedimenticolaceae</taxon>
        <taxon>Thiolapillus</taxon>
    </lineage>
</organism>
<feature type="region of interest" description="Disordered" evidence="11">
    <location>
        <begin position="1"/>
        <end position="36"/>
    </location>
</feature>
<dbReference type="InterPro" id="IPR005503">
    <property type="entry name" value="FliL"/>
</dbReference>
<accession>A0A831WAR5</accession>
<proteinExistence type="inferred from homology"/>
<evidence type="ECO:0000256" key="2">
    <source>
        <dbReference type="ARBA" id="ARBA00004162"/>
    </source>
</evidence>
<keyword evidence="4" id="KW-1003">Cell membrane</keyword>
<evidence type="ECO:0000256" key="5">
    <source>
        <dbReference type="ARBA" id="ARBA00022500"/>
    </source>
</evidence>
<keyword evidence="10" id="KW-0997">Cell inner membrane</keyword>
<dbReference type="GO" id="GO:0009425">
    <property type="term" value="C:bacterial-type flagellum basal body"/>
    <property type="evidence" value="ECO:0007669"/>
    <property type="project" value="InterPro"/>
</dbReference>
<comment type="subcellular location">
    <subcellularLocation>
        <location evidence="10">Cell inner membrane</location>
    </subcellularLocation>
    <subcellularLocation>
        <location evidence="2">Cell membrane</location>
        <topology evidence="2">Single-pass membrane protein</topology>
    </subcellularLocation>
</comment>
<dbReference type="AlphaFoldDB" id="A0A831WAR5"/>
<name>A0A831WAR5_9GAMM</name>
<evidence type="ECO:0000256" key="7">
    <source>
        <dbReference type="ARBA" id="ARBA00022779"/>
    </source>
</evidence>
<evidence type="ECO:0000256" key="6">
    <source>
        <dbReference type="ARBA" id="ARBA00022692"/>
    </source>
</evidence>
<keyword evidence="8" id="KW-1133">Transmembrane helix</keyword>
<evidence type="ECO:0000256" key="1">
    <source>
        <dbReference type="ARBA" id="ARBA00002254"/>
    </source>
</evidence>
<evidence type="ECO:0000256" key="11">
    <source>
        <dbReference type="SAM" id="MobiDB-lite"/>
    </source>
</evidence>
<keyword evidence="12" id="KW-0966">Cell projection</keyword>
<gene>
    <name evidence="12" type="ORF">ENJ12_07945</name>
</gene>
<dbReference type="EMBL" id="DRLF01000277">
    <property type="protein sequence ID" value="HEC06767.1"/>
    <property type="molecule type" value="Genomic_DNA"/>
</dbReference>
<feature type="compositionally biased region" description="Acidic residues" evidence="11">
    <location>
        <begin position="1"/>
        <end position="16"/>
    </location>
</feature>
<dbReference type="GO" id="GO:0071978">
    <property type="term" value="P:bacterial-type flagellum-dependent swarming motility"/>
    <property type="evidence" value="ECO:0007669"/>
    <property type="project" value="TreeGrafter"/>
</dbReference>
<reference evidence="12" key="1">
    <citation type="journal article" date="2020" name="mSystems">
        <title>Genome- and Community-Level Interaction Insights into Carbon Utilization and Element Cycling Functions of Hydrothermarchaeota in Hydrothermal Sediment.</title>
        <authorList>
            <person name="Zhou Z."/>
            <person name="Liu Y."/>
            <person name="Xu W."/>
            <person name="Pan J."/>
            <person name="Luo Z.H."/>
            <person name="Li M."/>
        </authorList>
    </citation>
    <scope>NUCLEOTIDE SEQUENCE [LARGE SCALE GENOMIC DNA]</scope>
    <source>
        <strain evidence="12">HyVt-458</strain>
    </source>
</reference>
<protein>
    <recommendedName>
        <fullName evidence="10">Flagellar protein FliL</fullName>
    </recommendedName>
</protein>
<evidence type="ECO:0000256" key="4">
    <source>
        <dbReference type="ARBA" id="ARBA00022475"/>
    </source>
</evidence>
<comment type="caution">
    <text evidence="12">The sequence shown here is derived from an EMBL/GenBank/DDBJ whole genome shotgun (WGS) entry which is preliminary data.</text>
</comment>
<keyword evidence="12" id="KW-0282">Flagellum</keyword>
<dbReference type="Pfam" id="PF03748">
    <property type="entry name" value="FliL"/>
    <property type="match status" value="1"/>
</dbReference>
<keyword evidence="6" id="KW-0812">Transmembrane</keyword>
<dbReference type="Proteomes" id="UP000886339">
    <property type="component" value="Unassembled WGS sequence"/>
</dbReference>
<comment type="similarity">
    <text evidence="3 10">Belongs to the FliL family.</text>
</comment>
<keyword evidence="12" id="KW-0969">Cilium</keyword>
<dbReference type="PANTHER" id="PTHR35091">
    <property type="entry name" value="FLAGELLAR PROTEIN FLIL"/>
    <property type="match status" value="1"/>
</dbReference>
<evidence type="ECO:0000256" key="9">
    <source>
        <dbReference type="ARBA" id="ARBA00023136"/>
    </source>
</evidence>